<dbReference type="GO" id="GO:0042795">
    <property type="term" value="P:snRNA transcription by RNA polymerase II"/>
    <property type="evidence" value="ECO:0007669"/>
    <property type="project" value="TreeGrafter"/>
</dbReference>
<dbReference type="AlphaFoldDB" id="A0A2J7PIP7"/>
<reference evidence="9 10" key="1">
    <citation type="submission" date="2017-12" db="EMBL/GenBank/DDBJ databases">
        <title>Hemimetabolous genomes reveal molecular basis of termite eusociality.</title>
        <authorList>
            <person name="Harrison M.C."/>
            <person name="Jongepier E."/>
            <person name="Robertson H.M."/>
            <person name="Arning N."/>
            <person name="Bitard-Feildel T."/>
            <person name="Chao H."/>
            <person name="Childers C.P."/>
            <person name="Dinh H."/>
            <person name="Doddapaneni H."/>
            <person name="Dugan S."/>
            <person name="Gowin J."/>
            <person name="Greiner C."/>
            <person name="Han Y."/>
            <person name="Hu H."/>
            <person name="Hughes D.S.T."/>
            <person name="Huylmans A.-K."/>
            <person name="Kemena C."/>
            <person name="Kremer L.P.M."/>
            <person name="Lee S.L."/>
            <person name="Lopez-Ezquerra A."/>
            <person name="Mallet L."/>
            <person name="Monroy-Kuhn J.M."/>
            <person name="Moser A."/>
            <person name="Murali S.C."/>
            <person name="Muzny D.M."/>
            <person name="Otani S."/>
            <person name="Piulachs M.-D."/>
            <person name="Poelchau M."/>
            <person name="Qu J."/>
            <person name="Schaub F."/>
            <person name="Wada-Katsumata A."/>
            <person name="Worley K.C."/>
            <person name="Xie Q."/>
            <person name="Ylla G."/>
            <person name="Poulsen M."/>
            <person name="Gibbs R.A."/>
            <person name="Schal C."/>
            <person name="Richards S."/>
            <person name="Belles X."/>
            <person name="Korb J."/>
            <person name="Bornberg-Bauer E."/>
        </authorList>
    </citation>
    <scope>NUCLEOTIDE SEQUENCE [LARGE SCALE GENOMIC DNA]</scope>
    <source>
        <tissue evidence="9">Whole body</tissue>
    </source>
</reference>
<feature type="domain" description="Myb-like" evidence="7">
    <location>
        <begin position="264"/>
        <end position="316"/>
    </location>
</feature>
<keyword evidence="10" id="KW-1185">Reference proteome</keyword>
<evidence type="ECO:0000259" key="8">
    <source>
        <dbReference type="PROSITE" id="PS51294"/>
    </source>
</evidence>
<dbReference type="Proteomes" id="UP000235965">
    <property type="component" value="Unassembled WGS sequence"/>
</dbReference>
<dbReference type="OrthoDB" id="2143914at2759"/>
<dbReference type="GO" id="GO:0042796">
    <property type="term" value="P:snRNA transcription by RNA polymerase III"/>
    <property type="evidence" value="ECO:0007669"/>
    <property type="project" value="TreeGrafter"/>
</dbReference>
<feature type="domain" description="Myb-like" evidence="7">
    <location>
        <begin position="372"/>
        <end position="422"/>
    </location>
</feature>
<dbReference type="InterPro" id="IPR009057">
    <property type="entry name" value="Homeodomain-like_sf"/>
</dbReference>
<keyword evidence="5" id="KW-0539">Nucleus</keyword>
<dbReference type="InterPro" id="IPR017930">
    <property type="entry name" value="Myb_dom"/>
</dbReference>
<evidence type="ECO:0000259" key="7">
    <source>
        <dbReference type="PROSITE" id="PS50090"/>
    </source>
</evidence>
<evidence type="ECO:0008006" key="11">
    <source>
        <dbReference type="Google" id="ProtNLM"/>
    </source>
</evidence>
<dbReference type="GO" id="GO:0000978">
    <property type="term" value="F:RNA polymerase II cis-regulatory region sequence-specific DNA binding"/>
    <property type="evidence" value="ECO:0007669"/>
    <property type="project" value="TreeGrafter"/>
</dbReference>
<dbReference type="Pfam" id="PF00249">
    <property type="entry name" value="Myb_DNA-binding"/>
    <property type="match status" value="2"/>
</dbReference>
<dbReference type="Gene3D" id="1.10.10.60">
    <property type="entry name" value="Homeodomain-like"/>
    <property type="match status" value="4"/>
</dbReference>
<feature type="compositionally biased region" description="Basic residues" evidence="6">
    <location>
        <begin position="873"/>
        <end position="887"/>
    </location>
</feature>
<evidence type="ECO:0000256" key="1">
    <source>
        <dbReference type="ARBA" id="ARBA00004123"/>
    </source>
</evidence>
<organism evidence="9 10">
    <name type="scientific">Cryptotermes secundus</name>
    <dbReference type="NCBI Taxonomy" id="105785"/>
    <lineage>
        <taxon>Eukaryota</taxon>
        <taxon>Metazoa</taxon>
        <taxon>Ecdysozoa</taxon>
        <taxon>Arthropoda</taxon>
        <taxon>Hexapoda</taxon>
        <taxon>Insecta</taxon>
        <taxon>Pterygota</taxon>
        <taxon>Neoptera</taxon>
        <taxon>Polyneoptera</taxon>
        <taxon>Dictyoptera</taxon>
        <taxon>Blattodea</taxon>
        <taxon>Blattoidea</taxon>
        <taxon>Termitoidae</taxon>
        <taxon>Kalotermitidae</taxon>
        <taxon>Cryptotermitinae</taxon>
        <taxon>Cryptotermes</taxon>
    </lineage>
</organism>
<comment type="subcellular location">
    <subcellularLocation>
        <location evidence="1">Nucleus</location>
    </subcellularLocation>
</comment>
<feature type="region of interest" description="Disordered" evidence="6">
    <location>
        <begin position="25"/>
        <end position="47"/>
    </location>
</feature>
<keyword evidence="4" id="KW-0804">Transcription</keyword>
<feature type="domain" description="Myb-like" evidence="7">
    <location>
        <begin position="317"/>
        <end position="371"/>
    </location>
</feature>
<dbReference type="CDD" id="cd00167">
    <property type="entry name" value="SANT"/>
    <property type="match status" value="4"/>
</dbReference>
<proteinExistence type="predicted"/>
<feature type="domain" description="Myb-like" evidence="7">
    <location>
        <begin position="430"/>
        <end position="474"/>
    </location>
</feature>
<sequence>MENSNEDVYYADIANLREVLAAPLSSDDDDEKTLDNATNGSDENTNILPQSFIDLDDVLLDERASTPRMCRTFGSACYDVLFIIEKQLLTMLEKCQTKIKDLQDHIDSIKSQNEKSLMTRSSWYYMFGIPYFKDWRYFPCPPNEDYLKKTANMELSIIDLPVLKVWKEREKLNLMAAVRTQEIAKQLKEAEIRKQPFVMTEDGLDGPSEIQVLGNCQPLLETKSLPELVGCSKSEYDWMKISAVDLEGMHSADECRAMWFNYLHPGIRKAKWTKDEDDMLKELVVKYKNQNWDGIAQELGTQRSAYQCMFQYQTRLNDSLRRNKWTKEEDDYLKEVVERCRFGSYIPWGKVTYFMTGRSKTQVFNHWSYSLNPSLKKGRFTKEEDILLVAAVRRHGTDFSRVARFLPGRTSTQIRYRYNSVLAHEGNGEPWTPKEDELLMTLVTELGEGKWSEISQHFKNRSRTQVRHRYTTLQNWQRKVPADMREIPPAPTRRHNIESNREEKIWNKVQAILGNVEMGVEMDEQNLMKLKEKMNLKGRKHRGRKLGQKKVLSVISKRYYSFFRCVYPKTGGRKKLRYEEHFVKTSGQVIYNMLQYFQAHLDIPKDDSAIDGDHLLEETDRFILRYLRDRKEHLNASEIFEQEGNSTDLCNDILPTVDTAAADVLNGAASLRETTLTSQVPNTAAALPEIELAASQAQNLGFSTMLPENCPLRPSRTTSKIPYLCPPNHTTLVGFRTFLLSRRNIALNADDIDRVIKSEVSDTTNSDISSVSCSERITPAEAAALWKERLASLFVWPAIMSNTVPKVKECLFQSDDPPVASTSHGITDGGDIESVSSSNCGVRATKTRICRKISRKKKWRRKKKEKDAALSPPKKKRKYERTGKYKKPPQCVVQKRITRHSSASASGPLESEDIK</sequence>
<comment type="caution">
    <text evidence="9">The sequence shown here is derived from an EMBL/GenBank/DDBJ whole genome shotgun (WGS) entry which is preliminary data.</text>
</comment>
<evidence type="ECO:0000313" key="9">
    <source>
        <dbReference type="EMBL" id="PNF16217.1"/>
    </source>
</evidence>
<evidence type="ECO:0000256" key="3">
    <source>
        <dbReference type="ARBA" id="ARBA00023125"/>
    </source>
</evidence>
<evidence type="ECO:0000313" key="10">
    <source>
        <dbReference type="Proteomes" id="UP000235965"/>
    </source>
</evidence>
<dbReference type="SUPFAM" id="SSF46689">
    <property type="entry name" value="Homeodomain-like"/>
    <property type="match status" value="3"/>
</dbReference>
<dbReference type="InParanoid" id="A0A2J7PIP7"/>
<dbReference type="EMBL" id="NEVH01024980">
    <property type="protein sequence ID" value="PNF16217.1"/>
    <property type="molecule type" value="Genomic_DNA"/>
</dbReference>
<feature type="domain" description="HTH myb-type" evidence="8">
    <location>
        <begin position="372"/>
        <end position="426"/>
    </location>
</feature>
<feature type="domain" description="HTH myb-type" evidence="8">
    <location>
        <begin position="264"/>
        <end position="320"/>
    </location>
</feature>
<dbReference type="SMART" id="SM00717">
    <property type="entry name" value="SANT"/>
    <property type="match status" value="5"/>
</dbReference>
<evidence type="ECO:0000256" key="6">
    <source>
        <dbReference type="SAM" id="MobiDB-lite"/>
    </source>
</evidence>
<keyword evidence="3" id="KW-0238">DNA-binding</keyword>
<dbReference type="PROSITE" id="PS51294">
    <property type="entry name" value="HTH_MYB"/>
    <property type="match status" value="3"/>
</dbReference>
<feature type="compositionally biased region" description="Polar residues" evidence="6">
    <location>
        <begin position="35"/>
        <end position="47"/>
    </location>
</feature>
<dbReference type="STRING" id="105785.A0A2J7PIP7"/>
<dbReference type="GO" id="GO:0001006">
    <property type="term" value="F:RNA polymerase III type 3 promoter sequence-specific DNA binding"/>
    <property type="evidence" value="ECO:0007669"/>
    <property type="project" value="TreeGrafter"/>
</dbReference>
<dbReference type="InterPro" id="IPR051575">
    <property type="entry name" value="Myb-like_DNA-bd"/>
</dbReference>
<name>A0A2J7PIP7_9NEOP</name>
<accession>A0A2J7PIP7</accession>
<evidence type="ECO:0000256" key="4">
    <source>
        <dbReference type="ARBA" id="ARBA00023163"/>
    </source>
</evidence>
<dbReference type="GO" id="GO:0019185">
    <property type="term" value="C:snRNA-activating protein complex"/>
    <property type="evidence" value="ECO:0007669"/>
    <property type="project" value="TreeGrafter"/>
</dbReference>
<feature type="compositionally biased region" description="Basic residues" evidence="6">
    <location>
        <begin position="853"/>
        <end position="864"/>
    </location>
</feature>
<dbReference type="PANTHER" id="PTHR46621:SF1">
    <property type="entry name" value="SNRNA-ACTIVATING PROTEIN COMPLEX SUBUNIT 4"/>
    <property type="match status" value="1"/>
</dbReference>
<dbReference type="Pfam" id="PF13921">
    <property type="entry name" value="Myb_DNA-bind_6"/>
    <property type="match status" value="1"/>
</dbReference>
<feature type="domain" description="HTH myb-type" evidence="8">
    <location>
        <begin position="427"/>
        <end position="478"/>
    </location>
</feature>
<dbReference type="PROSITE" id="PS50090">
    <property type="entry name" value="MYB_LIKE"/>
    <property type="match status" value="4"/>
</dbReference>
<evidence type="ECO:0000256" key="5">
    <source>
        <dbReference type="ARBA" id="ARBA00023242"/>
    </source>
</evidence>
<dbReference type="InterPro" id="IPR001005">
    <property type="entry name" value="SANT/Myb"/>
</dbReference>
<gene>
    <name evidence="9" type="ORF">B7P43_G15504</name>
</gene>
<keyword evidence="2" id="KW-0805">Transcription regulation</keyword>
<evidence type="ECO:0000256" key="2">
    <source>
        <dbReference type="ARBA" id="ARBA00023015"/>
    </source>
</evidence>
<dbReference type="PANTHER" id="PTHR46621">
    <property type="entry name" value="SNRNA-ACTIVATING PROTEIN COMPLEX SUBUNIT 4"/>
    <property type="match status" value="1"/>
</dbReference>
<feature type="region of interest" description="Disordered" evidence="6">
    <location>
        <begin position="853"/>
        <end position="915"/>
    </location>
</feature>
<dbReference type="GO" id="GO:0005634">
    <property type="term" value="C:nucleus"/>
    <property type="evidence" value="ECO:0007669"/>
    <property type="project" value="UniProtKB-SubCell"/>
</dbReference>
<protein>
    <recommendedName>
        <fullName evidence="11">snRNA-activating protein complex subunit 4</fullName>
    </recommendedName>
</protein>